<gene>
    <name evidence="1" type="ORF">LMI_3121</name>
</gene>
<reference evidence="2" key="1">
    <citation type="submission" date="2014-09" db="EMBL/GenBank/DDBJ databases">
        <authorList>
            <person name="Gomez-Valero L."/>
        </authorList>
    </citation>
    <scope>NUCLEOTIDE SEQUENCE [LARGE SCALE GENOMIC DNA]</scope>
    <source>
        <strain evidence="2">ATCC33218</strain>
    </source>
</reference>
<dbReference type="KEGG" id="tmc:LMI_3121"/>
<proteinExistence type="predicted"/>
<organism evidence="1 2">
    <name type="scientific">Legionella micdadei</name>
    <name type="common">Tatlockia micdadei</name>
    <dbReference type="NCBI Taxonomy" id="451"/>
    <lineage>
        <taxon>Bacteria</taxon>
        <taxon>Pseudomonadati</taxon>
        <taxon>Pseudomonadota</taxon>
        <taxon>Gammaproteobacteria</taxon>
        <taxon>Legionellales</taxon>
        <taxon>Legionellaceae</taxon>
        <taxon>Legionella</taxon>
    </lineage>
</organism>
<dbReference type="EMBL" id="LN614830">
    <property type="protein sequence ID" value="CEG62344.1"/>
    <property type="molecule type" value="Genomic_DNA"/>
</dbReference>
<name>A0A098GIN6_LEGMI</name>
<dbReference type="AlphaFoldDB" id="A0A098GIN6"/>
<dbReference type="HOGENOM" id="CLU_3318323_0_0_6"/>
<protein>
    <submittedName>
        <fullName evidence="1">Uncharacterized protein</fullName>
    </submittedName>
</protein>
<evidence type="ECO:0000313" key="1">
    <source>
        <dbReference type="EMBL" id="CEG62344.1"/>
    </source>
</evidence>
<sequence>MKRDLAICINSPSFAFIHSAIDGISAFNLEKALDWKNFN</sequence>
<dbReference type="Proteomes" id="UP000032414">
    <property type="component" value="Chromosome I"/>
</dbReference>
<evidence type="ECO:0000313" key="2">
    <source>
        <dbReference type="Proteomes" id="UP000032414"/>
    </source>
</evidence>
<accession>A0A098GIN6</accession>